<reference evidence="1 2" key="1">
    <citation type="submission" date="2024-01" db="EMBL/GenBank/DDBJ databases">
        <title>The genomes of 5 underutilized Papilionoideae crops provide insights into root nodulation and disease resistanc.</title>
        <authorList>
            <person name="Jiang F."/>
        </authorList>
    </citation>
    <scope>NUCLEOTIDE SEQUENCE [LARGE SCALE GENOMIC DNA]</scope>
    <source>
        <strain evidence="1">JINMINGXINNONG_FW02</strain>
        <tissue evidence="1">Leaves</tissue>
    </source>
</reference>
<comment type="caution">
    <text evidence="1">The sequence shown here is derived from an EMBL/GenBank/DDBJ whole genome shotgun (WGS) entry which is preliminary data.</text>
</comment>
<name>A0AAN9M2M6_PHACN</name>
<sequence>MAFTAAKPLCNTSLIHTSKHTPKRPLLLKDYLRDDLSSCSSNGFKSLPRRQCCTTVGFFVEKDPQLQRKTRNTLPPRRRRRSSVSVLQRASVAVINAIKSLPTSHKSGRAKRGVNTTGVLCRSLSRKLLSRSFWRKATGVREEGSQGVPRRRTSFRELIMLDQEHHKATSFNEYTALAAPSFTTSSGCGSNSWGESEFTFASTVASSESSNENYLLLETPKDCAPRRHKVEEVVTKEYWTNEKEQFSPVSTLDCPFVDEEDIYKYRFRSTSTVVSFTEGGKHKHMHKRCHLESVAPLVPVVLEKRFARLELGDETLDHSTKQHSRVIVPAARAQNNLRPANNNNIEENARSLLNFVKGSNPNNTLIINAENLLFDYFKKSIGECKGLDLSKKLHLCKVAEDWIDGQPQELYLDWEEEGGRCVYVREMEKCEGWKNYEQEIQELGEDLANEVFTNLVNESVLDLMTRTNH</sequence>
<dbReference type="AlphaFoldDB" id="A0AAN9M2M6"/>
<gene>
    <name evidence="1" type="ORF">VNO80_21142</name>
</gene>
<dbReference type="EMBL" id="JAYMYR010000008">
    <property type="protein sequence ID" value="KAK7346619.1"/>
    <property type="molecule type" value="Genomic_DNA"/>
</dbReference>
<keyword evidence="2" id="KW-1185">Reference proteome</keyword>
<dbReference type="PANTHER" id="PTHR33623">
    <property type="entry name" value="OS04G0572500 PROTEIN"/>
    <property type="match status" value="1"/>
</dbReference>
<accession>A0AAN9M2M6</accession>
<proteinExistence type="predicted"/>
<evidence type="ECO:0008006" key="3">
    <source>
        <dbReference type="Google" id="ProtNLM"/>
    </source>
</evidence>
<dbReference type="PANTHER" id="PTHR33623:SF4">
    <property type="entry name" value="DUF4378 DOMAIN-CONTAINING PROTEIN"/>
    <property type="match status" value="1"/>
</dbReference>
<protein>
    <recommendedName>
        <fullName evidence="3">DUF4378 domain-containing protein</fullName>
    </recommendedName>
</protein>
<organism evidence="1 2">
    <name type="scientific">Phaseolus coccineus</name>
    <name type="common">Scarlet runner bean</name>
    <name type="synonym">Phaseolus multiflorus</name>
    <dbReference type="NCBI Taxonomy" id="3886"/>
    <lineage>
        <taxon>Eukaryota</taxon>
        <taxon>Viridiplantae</taxon>
        <taxon>Streptophyta</taxon>
        <taxon>Embryophyta</taxon>
        <taxon>Tracheophyta</taxon>
        <taxon>Spermatophyta</taxon>
        <taxon>Magnoliopsida</taxon>
        <taxon>eudicotyledons</taxon>
        <taxon>Gunneridae</taxon>
        <taxon>Pentapetalae</taxon>
        <taxon>rosids</taxon>
        <taxon>fabids</taxon>
        <taxon>Fabales</taxon>
        <taxon>Fabaceae</taxon>
        <taxon>Papilionoideae</taxon>
        <taxon>50 kb inversion clade</taxon>
        <taxon>NPAAA clade</taxon>
        <taxon>indigoferoid/millettioid clade</taxon>
        <taxon>Phaseoleae</taxon>
        <taxon>Phaseolus</taxon>
    </lineage>
</organism>
<evidence type="ECO:0000313" key="2">
    <source>
        <dbReference type="Proteomes" id="UP001374584"/>
    </source>
</evidence>
<dbReference type="Proteomes" id="UP001374584">
    <property type="component" value="Unassembled WGS sequence"/>
</dbReference>
<evidence type="ECO:0000313" key="1">
    <source>
        <dbReference type="EMBL" id="KAK7346619.1"/>
    </source>
</evidence>